<dbReference type="InterPro" id="IPR032812">
    <property type="entry name" value="SbsA_Ig"/>
</dbReference>
<keyword evidence="8" id="KW-0325">Glycoprotein</keyword>
<dbReference type="PANTHER" id="PTHR13460:SF0">
    <property type="entry name" value="MALECTIN"/>
    <property type="match status" value="1"/>
</dbReference>
<keyword evidence="3" id="KW-0812">Transmembrane</keyword>
<dbReference type="InterPro" id="IPR013783">
    <property type="entry name" value="Ig-like_fold"/>
</dbReference>
<dbReference type="PANTHER" id="PTHR13460">
    <property type="match status" value="1"/>
</dbReference>
<evidence type="ECO:0000256" key="3">
    <source>
        <dbReference type="ARBA" id="ARBA00022692"/>
    </source>
</evidence>
<dbReference type="NCBIfam" id="NF047446">
    <property type="entry name" value="barrel_OmpL47"/>
    <property type="match status" value="1"/>
</dbReference>
<feature type="domain" description="SbsA Ig-like" evidence="11">
    <location>
        <begin position="784"/>
        <end position="891"/>
    </location>
</feature>
<gene>
    <name evidence="12" type="ORF">ACFSRY_14980</name>
</gene>
<dbReference type="InterPro" id="IPR039155">
    <property type="entry name" value="MLEC"/>
</dbReference>
<dbReference type="NCBIfam" id="TIGR04183">
    <property type="entry name" value="Por_Secre_tail"/>
    <property type="match status" value="1"/>
</dbReference>
<dbReference type="RefSeq" id="WP_377509372.1">
    <property type="nucleotide sequence ID" value="NZ_JBHULU010000021.1"/>
</dbReference>
<comment type="subcellular location">
    <subcellularLocation>
        <location evidence="1">Endoplasmic reticulum membrane</location>
        <topology evidence="1">Single-pass type I membrane protein</topology>
    </subcellularLocation>
</comment>
<keyword evidence="7" id="KW-0472">Membrane</keyword>
<evidence type="ECO:0000256" key="6">
    <source>
        <dbReference type="ARBA" id="ARBA00022989"/>
    </source>
</evidence>
<dbReference type="Pfam" id="PF01344">
    <property type="entry name" value="Kelch_1"/>
    <property type="match status" value="1"/>
</dbReference>
<keyword evidence="5" id="KW-0256">Endoplasmic reticulum</keyword>
<proteinExistence type="inferred from homology"/>
<dbReference type="Pfam" id="PF24681">
    <property type="entry name" value="Kelch_KLHDC2_KLHL20_DRC7"/>
    <property type="match status" value="1"/>
</dbReference>
<dbReference type="SUPFAM" id="SSF50965">
    <property type="entry name" value="Galactose oxidase, central domain"/>
    <property type="match status" value="2"/>
</dbReference>
<dbReference type="InterPro" id="IPR008979">
    <property type="entry name" value="Galactose-bd-like_sf"/>
</dbReference>
<name>A0ABW5IP53_9BACT</name>
<evidence type="ECO:0000313" key="12">
    <source>
        <dbReference type="EMBL" id="MFD2515175.1"/>
    </source>
</evidence>
<keyword evidence="13" id="KW-1185">Reference proteome</keyword>
<feature type="domain" description="Malectin" evidence="10">
    <location>
        <begin position="508"/>
        <end position="651"/>
    </location>
</feature>
<reference evidence="13" key="1">
    <citation type="journal article" date="2019" name="Int. J. Syst. Evol. Microbiol.">
        <title>The Global Catalogue of Microorganisms (GCM) 10K type strain sequencing project: providing services to taxonomists for standard genome sequencing and annotation.</title>
        <authorList>
            <consortium name="The Broad Institute Genomics Platform"/>
            <consortium name="The Broad Institute Genome Sequencing Center for Infectious Disease"/>
            <person name="Wu L."/>
            <person name="Ma J."/>
        </authorList>
    </citation>
    <scope>NUCLEOTIDE SEQUENCE [LARGE SCALE GENOMIC DNA]</scope>
    <source>
        <strain evidence="13">KCTC 42498</strain>
    </source>
</reference>
<evidence type="ECO:0000256" key="4">
    <source>
        <dbReference type="ARBA" id="ARBA00022729"/>
    </source>
</evidence>
<dbReference type="Gene3D" id="2.60.120.430">
    <property type="entry name" value="Galactose-binding lectin"/>
    <property type="match status" value="3"/>
</dbReference>
<evidence type="ECO:0000256" key="2">
    <source>
        <dbReference type="ARBA" id="ARBA00009141"/>
    </source>
</evidence>
<evidence type="ECO:0000256" key="8">
    <source>
        <dbReference type="ARBA" id="ARBA00023180"/>
    </source>
</evidence>
<keyword evidence="9" id="KW-0119">Carbohydrate metabolism</keyword>
<dbReference type="EMBL" id="JBHULU010000021">
    <property type="protein sequence ID" value="MFD2515175.1"/>
    <property type="molecule type" value="Genomic_DNA"/>
</dbReference>
<dbReference type="InterPro" id="IPR011042">
    <property type="entry name" value="6-blade_b-propeller_TolB-like"/>
</dbReference>
<dbReference type="Proteomes" id="UP001597544">
    <property type="component" value="Unassembled WGS sequence"/>
</dbReference>
<dbReference type="SMART" id="SM00612">
    <property type="entry name" value="Kelch"/>
    <property type="match status" value="5"/>
</dbReference>
<sequence length="2323" mass="247017">MKKTYTYLPYYKCSSKSEFKALMSVTFLFILAVFPAQVLAKVDAAAVIQDNSGSFSTISWSTAASQPYSVSEAQGEVVNGKLYTFGGFDSQKACCTPTSRAYVYDPAANNWSAIASMPPMNGTSYGGVTHAGFTNDGKDIYFAGGYTSNSTGTGQIFGTKEVWKYIVGENRYVRLPDLPIAISAGQLEYLNGKLYHIAGSNTSRTIDLGNLYVLDLNNLASGWQTLASLPNPRQHAGSAVYEGKIYYIGGQTGHDDHLTAQKEVHRYDPVTNSWSKMADLPVPSGATGRGHISSSVVIVGTRILVLGGETVHKTGRTNMVSAYSPATNTWENLTPLPQSRFSGVAGVMGGNIYYTGGSNTSTTYKGTPEGVTNIQQTVNSFTLINADTDQDIQTLTNGATLNLAALPTKNLNIRANTSPETVGSVVMELTGAHTRTVTENIAPYTLFGDNNNWDYYSWTPAVGSYTLKATPYYASNGTGTVGSALNISFTVSDESTTPPPTTTAAKLINSGGSQFIDGQARTWSADAGFSGGVASSKSFDVVGTTDDALYLSYRHADLGAPFSYSVPLSAGTYTVRLHFLEPWYGAPGGRTGAAGRRVFHVDVEGQRVLSDYDIFAESGAATAAVKTLEGVSVADGTLNIDFTSLRDNAIISAIEILGGTATNLNTLLFTPNSSTVNLPVGQQKELKVNLNNSDEDPVTVQLIATEGTTSSAPAWLLYNGKTLSSTNNATFALGTSGNEVLFTVDASSLAPGTYTATVTASAAGYTSAELLVTLQVATYEESLRPYVTAVRPADGSISVPLSQSVSVDVAYPSGKSLDGNTVTTSTVKLYKVSGTTKTEVTGTAVNATAAGDAITLSATLAVNTTYEFSVSDQVKDLNGYMMKPFTSRFTTITSTSDTPTDLTGVSFTEQILVDNTFGTDGFTSLVIGPDSKLYATTSGGKIERWDIKVDGTLSNHMTISPFGSTRRLLIGLRFDPSATASNLIAWISHSSPAFADAPEWSGKISRVNLTNPSSPQVTDYVINLPRSTKDHATNSIDFGPDGALYFVQGGNTAMGAPDGAWGYRTEKLLSAAVLRLDIAKAAQQSLPINAKTEEGGSYNPKSTSAPLTIYATGIRNAYDLVWHSNGQLYVPTNGSAAGGNTPGLKSGSVWSNGQTYTGPDVPAMTDVRDTQSDYLFRVVKGGYYGHPNVLRNEYIMNGGNPTSGTDPGEVIWTAGGKTYGYPVGTPKEPNHKGWAYDFGLNKSPNGVIEYRSSAFGGKLSGKLLVCRFSGGDDIMVLEPGTSNLDIIRATEGSAVPGLRRPFANPLDVIEDVRNGNLYISEYFDGNGDGQPRITLLKATDPGTLPPTATAAKLINAGGPQYTDSQSRTWAADAGFSGGVTTSKSFEVAGTTDDALYLTYRYAASGAPFGYSVSLPSGTYTVKLHFMEPYFGAPGGGTGAAGRRVFHVDVEGQRVLSNYDIFAESGAATAAVKTFEGVSVADGTLNIDFTSLKDNAIVSAIEILEGTVTNPGDDTTPPVVAVVLTGSVQSPGVYANEVTVSVDASDNGGSGIASVQYSLNGGAYINYTSPVRLTQLGDYTVRAKAVDNNNNETITGVTNFKIVKATQNDTYMVLQNTDGFPADDRLTFSLIQTPWRRTDPVTPYNENHSKVTLKISNKGKNTLTVNSLSLSNSASWKIAQLNGNSYSSSSLPLSISPGASAEAVVEFIAKDQATRVKVLNDTLYISSNDDKTPYKKVVLHGLWQSKGEGNNEPYAKEIISAFGLKSNVGFSSNDGTNDGNSIVSNSDEVAVSFFVRADLSRPVTVVQLAAYHGCCSATETIRRYDKASQTETTIFTHDPLYGQSLLPLKNGTTEVAKGSFSPGTSSSNPNGAFGLRVHKQYTDRTRNSEGKIGLRIWKAIDNNGNVIPNAYIVGHDYIGSDFTNYDYQDNVYFISNVKPESGSANYPILSATPSAASLGSVVIGASKTTTVKLSNAGTSSDPLVQIKSAAIVGPNADEFSVTGVVGTTLATQNYINATVKFMPKSQGIKNAALLVYYNSSDSPLRIPLYGIADNSTSVITAVKRIKGGSDNSVNIAGNTWESDASYRQGSIKLDKQIVAGPISCTDDDLLYQTYLSAASDLAETRYSIPIPNGQYMVRMHFVENYFPMNGARVFHTTIEDQLRLPNFDIHNEVGYRSALVKDFVVGVTDGNMNIKFNPTVNRVAIAGLEIFKASSSVSTTSQSSLSSIESQKIATTERTLKVFPNPINSGSKFYIEVNNLEKNEDLVITMHDITGRLIASLAAKTDDLGFCSKEIILDKSLTRGVYLIRVVAPSGVMDTKLIVN</sequence>
<evidence type="ECO:0000259" key="10">
    <source>
        <dbReference type="Pfam" id="PF11721"/>
    </source>
</evidence>
<evidence type="ECO:0000256" key="7">
    <source>
        <dbReference type="ARBA" id="ARBA00023136"/>
    </source>
</evidence>
<feature type="domain" description="Malectin" evidence="10">
    <location>
        <begin position="1354"/>
        <end position="1495"/>
    </location>
</feature>
<dbReference type="InterPro" id="IPR021720">
    <property type="entry name" value="Malectin_dom"/>
</dbReference>
<evidence type="ECO:0000256" key="5">
    <source>
        <dbReference type="ARBA" id="ARBA00022824"/>
    </source>
</evidence>
<dbReference type="SUPFAM" id="SSF50952">
    <property type="entry name" value="Soluble quinoprotein glucose dehydrogenase"/>
    <property type="match status" value="1"/>
</dbReference>
<evidence type="ECO:0000256" key="1">
    <source>
        <dbReference type="ARBA" id="ARBA00004115"/>
    </source>
</evidence>
<comment type="caution">
    <text evidence="12">The sequence shown here is derived from an EMBL/GenBank/DDBJ whole genome shotgun (WGS) entry which is preliminary data.</text>
</comment>
<keyword evidence="6" id="KW-1133">Transmembrane helix</keyword>
<protein>
    <submittedName>
        <fullName evidence="12">Malectin domain-containing carbohydrate-binding protein</fullName>
    </submittedName>
</protein>
<feature type="domain" description="Malectin" evidence="10">
    <location>
        <begin position="2064"/>
        <end position="2200"/>
    </location>
</feature>
<dbReference type="InterPro" id="IPR006652">
    <property type="entry name" value="Kelch_1"/>
</dbReference>
<evidence type="ECO:0000313" key="13">
    <source>
        <dbReference type="Proteomes" id="UP001597544"/>
    </source>
</evidence>
<comment type="similarity">
    <text evidence="2">Belongs to the malectin family.</text>
</comment>
<evidence type="ECO:0000259" key="11">
    <source>
        <dbReference type="Pfam" id="PF13205"/>
    </source>
</evidence>
<dbReference type="Gene3D" id="2.60.40.10">
    <property type="entry name" value="Immunoglobulins"/>
    <property type="match status" value="2"/>
</dbReference>
<dbReference type="InterPro" id="IPR011041">
    <property type="entry name" value="Quinoprot_gluc/sorb_DH_b-prop"/>
</dbReference>
<dbReference type="Pfam" id="PF11721">
    <property type="entry name" value="Malectin"/>
    <property type="match status" value="3"/>
</dbReference>
<dbReference type="InterPro" id="IPR058094">
    <property type="entry name" value="Ig-like_OmpL47-like"/>
</dbReference>
<dbReference type="Pfam" id="PF13205">
    <property type="entry name" value="Big_5"/>
    <property type="match status" value="1"/>
</dbReference>
<dbReference type="Gene3D" id="2.120.10.30">
    <property type="entry name" value="TolB, C-terminal domain"/>
    <property type="match status" value="1"/>
</dbReference>
<accession>A0ABW5IP53</accession>
<dbReference type="InterPro" id="IPR011043">
    <property type="entry name" value="Gal_Oxase/kelch_b-propeller"/>
</dbReference>
<dbReference type="SUPFAM" id="SSF49785">
    <property type="entry name" value="Galactose-binding domain-like"/>
    <property type="match status" value="3"/>
</dbReference>
<keyword evidence="4" id="KW-0732">Signal</keyword>
<evidence type="ECO:0000256" key="9">
    <source>
        <dbReference type="ARBA" id="ARBA00023277"/>
    </source>
</evidence>
<organism evidence="12 13">
    <name type="scientific">Pontibacter locisalis</name>
    <dbReference type="NCBI Taxonomy" id="1719035"/>
    <lineage>
        <taxon>Bacteria</taxon>
        <taxon>Pseudomonadati</taxon>
        <taxon>Bacteroidota</taxon>
        <taxon>Cytophagia</taxon>
        <taxon>Cytophagales</taxon>
        <taxon>Hymenobacteraceae</taxon>
        <taxon>Pontibacter</taxon>
    </lineage>
</organism>
<dbReference type="InterPro" id="IPR026444">
    <property type="entry name" value="Secre_tail"/>
</dbReference>
<dbReference type="InterPro" id="IPR015915">
    <property type="entry name" value="Kelch-typ_b-propeller"/>
</dbReference>
<dbReference type="Gene3D" id="2.120.10.80">
    <property type="entry name" value="Kelch-type beta propeller"/>
    <property type="match status" value="2"/>
</dbReference>